<accession>A0ABU7VND5</accession>
<feature type="transmembrane region" description="Helical" evidence="1">
    <location>
        <begin position="377"/>
        <end position="402"/>
    </location>
</feature>
<keyword evidence="1" id="KW-0472">Membrane</keyword>
<feature type="transmembrane region" description="Helical" evidence="1">
    <location>
        <begin position="319"/>
        <end position="340"/>
    </location>
</feature>
<feature type="transmembrane region" description="Helical" evidence="1">
    <location>
        <begin position="126"/>
        <end position="148"/>
    </location>
</feature>
<dbReference type="InterPro" id="IPR011642">
    <property type="entry name" value="Gate_dom"/>
</dbReference>
<comment type="caution">
    <text evidence="3">The sequence shown here is derived from an EMBL/GenBank/DDBJ whole genome shotgun (WGS) entry which is preliminary data.</text>
</comment>
<evidence type="ECO:0000259" key="2">
    <source>
        <dbReference type="Pfam" id="PF07670"/>
    </source>
</evidence>
<proteinExistence type="predicted"/>
<feature type="transmembrane region" description="Helical" evidence="1">
    <location>
        <begin position="45"/>
        <end position="70"/>
    </location>
</feature>
<feature type="domain" description="Nucleoside transporter/FeoB GTPase Gate" evidence="2">
    <location>
        <begin position="49"/>
        <end position="149"/>
    </location>
</feature>
<keyword evidence="1" id="KW-1133">Transmembrane helix</keyword>
<evidence type="ECO:0000313" key="3">
    <source>
        <dbReference type="EMBL" id="MEF2965274.1"/>
    </source>
</evidence>
<reference evidence="3 4" key="1">
    <citation type="submission" date="2024-02" db="EMBL/GenBank/DDBJ databases">
        <title>A nitrogen-fixing paenibacillus bacterium.</title>
        <authorList>
            <person name="Zhang W.L."/>
            <person name="Chen S.F."/>
        </authorList>
    </citation>
    <scope>NUCLEOTIDE SEQUENCE [LARGE SCALE GENOMIC DNA]</scope>
    <source>
        <strain evidence="3 4">M1</strain>
    </source>
</reference>
<feature type="transmembrane region" description="Helical" evidence="1">
    <location>
        <begin position="90"/>
        <end position="114"/>
    </location>
</feature>
<name>A0ABU7VND5_9BACL</name>
<dbReference type="RefSeq" id="WP_331845508.1">
    <property type="nucleotide sequence ID" value="NZ_JAZHPZ010000002.1"/>
</dbReference>
<evidence type="ECO:0000313" key="4">
    <source>
        <dbReference type="Proteomes" id="UP001306950"/>
    </source>
</evidence>
<evidence type="ECO:0000256" key="1">
    <source>
        <dbReference type="SAM" id="Phobius"/>
    </source>
</evidence>
<dbReference type="Proteomes" id="UP001306950">
    <property type="component" value="Unassembled WGS sequence"/>
</dbReference>
<dbReference type="EMBL" id="JAZHPZ010000002">
    <property type="protein sequence ID" value="MEF2965274.1"/>
    <property type="molecule type" value="Genomic_DNA"/>
</dbReference>
<keyword evidence="4" id="KW-1185">Reference proteome</keyword>
<organism evidence="3 4">
    <name type="scientific">Paenibacillus haidiansis</name>
    <dbReference type="NCBI Taxonomy" id="1574488"/>
    <lineage>
        <taxon>Bacteria</taxon>
        <taxon>Bacillati</taxon>
        <taxon>Bacillota</taxon>
        <taxon>Bacilli</taxon>
        <taxon>Bacillales</taxon>
        <taxon>Paenibacillaceae</taxon>
        <taxon>Paenibacillus</taxon>
    </lineage>
</organism>
<gene>
    <name evidence="3" type="ORF">V3851_05460</name>
</gene>
<keyword evidence="1" id="KW-0812">Transmembrane</keyword>
<protein>
    <submittedName>
        <fullName evidence="3">Nucleoside recognition domain-containing protein</fullName>
    </submittedName>
</protein>
<feature type="transmembrane region" description="Helical" evidence="1">
    <location>
        <begin position="154"/>
        <end position="175"/>
    </location>
</feature>
<feature type="transmembrane region" description="Helical" evidence="1">
    <location>
        <begin position="285"/>
        <end position="307"/>
    </location>
</feature>
<feature type="transmembrane region" description="Helical" evidence="1">
    <location>
        <begin position="243"/>
        <end position="265"/>
    </location>
</feature>
<sequence>MPSERRTGGSLPATLLFGLAAVLLVICIVYAPGEAFKASGQGLAIWWRIVFPALLPFLVLSEILLAGGFAHGLGVFMEPLARRGYGLPGSFGWVLPLGLTAGFPAAASAAVSLYKQGKITATEAERMTGAAHFASPVLLVIVVAAGFLGREELGLLLLAVHWISGLAAGITLHWLTPGVRSRRNRQAAGHRSMGPRPSVSRLRLAVREMEAAREADGRGFGKLLGDSVAAGVQTLMTTGGYMLIFAVVIHVLASALPDFIPSFSIAGLLEAHLGAYAVSQLSMPPAIVCALLGAILGWSGICAFLQVRALLRPAGIGSRLFIISRLIHGAYAYVLTLVLWRPLSRWFPGALPAAAELQAPGVSHGSFFSFPLPDWGLIGRFVGIQFWLLLALIAGLTVLSLLSTGGKSRSR</sequence>
<dbReference type="Pfam" id="PF07670">
    <property type="entry name" value="Gate"/>
    <property type="match status" value="1"/>
</dbReference>
<feature type="transmembrane region" description="Helical" evidence="1">
    <location>
        <begin position="12"/>
        <end position="33"/>
    </location>
</feature>